<feature type="region of interest" description="Disordered" evidence="1">
    <location>
        <begin position="1096"/>
        <end position="1125"/>
    </location>
</feature>
<feature type="compositionally biased region" description="Polar residues" evidence="1">
    <location>
        <begin position="1099"/>
        <end position="1111"/>
    </location>
</feature>
<evidence type="ECO:0000313" key="2">
    <source>
        <dbReference type="EMBL" id="EEY69146.1"/>
    </source>
</evidence>
<name>D0N442_PHYIT</name>
<dbReference type="Gene3D" id="2.130.10.10">
    <property type="entry name" value="YVTN repeat-like/Quinoprotein amine dehydrogenase"/>
    <property type="match status" value="1"/>
</dbReference>
<dbReference type="OrthoDB" id="167420at2759"/>
<dbReference type="GeneID" id="9463204"/>
<accession>D0N442</accession>
<proteinExistence type="predicted"/>
<evidence type="ECO:0000256" key="1">
    <source>
        <dbReference type="SAM" id="MobiDB-lite"/>
    </source>
</evidence>
<dbReference type="SUPFAM" id="SSF50978">
    <property type="entry name" value="WD40 repeat-like"/>
    <property type="match status" value="1"/>
</dbReference>
<dbReference type="InterPro" id="IPR015943">
    <property type="entry name" value="WD40/YVTN_repeat-like_dom_sf"/>
</dbReference>
<dbReference type="InParanoid" id="D0N442"/>
<gene>
    <name evidence="2" type="ORF">PITG_05335</name>
</gene>
<dbReference type="Proteomes" id="UP000006643">
    <property type="component" value="Unassembled WGS sequence"/>
</dbReference>
<dbReference type="eggNOG" id="ENOG502QVGF">
    <property type="taxonomic scope" value="Eukaryota"/>
</dbReference>
<dbReference type="RefSeq" id="XP_002999000.1">
    <property type="nucleotide sequence ID" value="XM_002998954.1"/>
</dbReference>
<dbReference type="InterPro" id="IPR018247">
    <property type="entry name" value="EF_Hand_1_Ca_BS"/>
</dbReference>
<feature type="region of interest" description="Disordered" evidence="1">
    <location>
        <begin position="64"/>
        <end position="83"/>
    </location>
</feature>
<protein>
    <submittedName>
        <fullName evidence="2">Uncharacterized protein</fullName>
    </submittedName>
</protein>
<dbReference type="InterPro" id="IPR036322">
    <property type="entry name" value="WD40_repeat_dom_sf"/>
</dbReference>
<dbReference type="HOGENOM" id="CLU_242482_0_0_1"/>
<sequence>MLAKETLQLRHQLSASGLSLRSATYDTRRHHVLTFDSHPLRPHVLRLFSLRRELKSVSLFDNAQWDKSSDSSPTAATQGSKRPSFFELQQQEHHKRLMRSDVEVVVPHVLLQYSPTLDVLICVYTTATRPRGATKVPTTTTHYVVLLEPATLRKLLVYQGPETHTLQCAHFDPLTDRLVLASHLKDCDHGGGMLPKAPNNVVEILQLAKRLDDRQTFWSADPDQKHPQPSMLLAIENTRASLRHPDTLALVCGSRGLKELYGAASDYPDSAETSSVMLVWRQNPPKGDKLVLVRRVRIQHKISAMAVSLCGDWLLAGLLRGGLRVWNVNGSRSNRSEMFTVDADPYNPTAGSTADANVEVISSIQVTTTPAPGSTGYSVAASRMADAIVIVAERDTGAVRHWKLSIETKTFTSGSHASDSEEHRYPRLSLVGYFHAGGQKQIGKEETSGRLLRNQDTLGPPLRTLTMCVTIDMGSCFENLLLVVCENVIHVLKVQTVLYVMQEFASIEEVYAIRAFDRPNASQIFSLSSTAACKLRVFPLGEASSQVSSSKSLVVAPSASEMSGHVCSMETMTNDQLQICFVILAWSSGIVVVYDVLCDKHVMTLQDKQLTDQISTLSVATFQRVIKRKTTSPVDEVGGAEFWPSRSYGDILPHNADGLSNYTVQSGNLYGWRADGLRDSSLTLRLIDKANVRVQAAHSSHIIQLAHTDVVRGERTLLASVGTGGIIKLWSIPALKLIGYVNSTAEGYPVSPSCVELMRGVRAEDNFGMGGRKAGEKLLVSVGYDDGRLAVWRVNVKFVSFQRLDVLAKHERRVTKVCRISKDVVSTGLPEFLSCSLDMTVIHWHISESGSVQEKRYFDIGAAIIDMVLVREQAIVALAHEVCKFTFAPRSKSNMTSVEDPTEESKALHKVMDEFLTLHVPSAVLHLEADSSSELSGDTQGSTRSDKLQPKLVEDVVLREYLRDYIAHHGNSSTMAANRITHFLALRPELPSIKRPGFASLIAKTLKDLKLTTQSRVDCKEALQILRGLFSMPNTSYRAFDAPTMMGSLKRKGNIRERARAQRLREKQRARRKPVVTYNLLGEKYVRWEEDSADLGEFGQNQSPASSTKSLSDPEHVDEVQAAPSGKTRVTTAVKMFNGVKRAQTYGNSGVDISRNALVNNIRLSPMFQQFWRKGYCWCRPAPQLHVIWTDDDKAKVTKRRWKCNDCKKRLHTIELPPIGYAPHFSREATFGIIVEAYSKLATAAHTSLYKNSSSRRSSECSIFRALFDLFLTTYGVHSTAEMKLKQFFMSMCHFLPDYDVVAVFGELLGLHIEDEWDEAPATLAALCVCCYSWLYSRGMVVNGDTFSGRLCDRNGSKSFATSDATDGSTYWQFVQIEHALLCAQDNLLYPLVSPEFLRNTMLFMQEYTQREPTRSVRTDSAAFSDGVGQSGDRSAPWIELHRFLRLLVSEWKHQNAQFRAVERLLFVHPPRDAKLEGELLEKLRLMLSCFVFYDHERVGAMAVSDFETLLFKLRCLWKEQGFAIEDDVFDTVVSAIKARFVDLNHDGQLCYLDFWVMLYIVGINTHNLIRFHEIPSFCHHYRLEVSPELSDMVWNYMQLSCTLVLPKGLQIGKSSMDQKAERQHRRRVGGLHDGTFHFPRTLTGSLSTQELLRSDDSEKLGLFLDGTAPATRLTSSSTALDRFRPLSVGSEDFSSRRRGREPVVFGVRSTGPTPKRAALLRGGPKGDTQTCIFSFQRCVRCTGESGRRK</sequence>
<evidence type="ECO:0000313" key="3">
    <source>
        <dbReference type="Proteomes" id="UP000006643"/>
    </source>
</evidence>
<keyword evidence="3" id="KW-1185">Reference proteome</keyword>
<organism evidence="2 3">
    <name type="scientific">Phytophthora infestans (strain T30-4)</name>
    <name type="common">Potato late blight agent</name>
    <dbReference type="NCBI Taxonomy" id="403677"/>
    <lineage>
        <taxon>Eukaryota</taxon>
        <taxon>Sar</taxon>
        <taxon>Stramenopiles</taxon>
        <taxon>Oomycota</taxon>
        <taxon>Peronosporomycetes</taxon>
        <taxon>Peronosporales</taxon>
        <taxon>Peronosporaceae</taxon>
        <taxon>Phytophthora</taxon>
    </lineage>
</organism>
<feature type="compositionally biased region" description="Polar residues" evidence="1">
    <location>
        <begin position="70"/>
        <end position="81"/>
    </location>
</feature>
<dbReference type="EMBL" id="DS028124">
    <property type="protein sequence ID" value="EEY69146.1"/>
    <property type="molecule type" value="Genomic_DNA"/>
</dbReference>
<dbReference type="PROSITE" id="PS00018">
    <property type="entry name" value="EF_HAND_1"/>
    <property type="match status" value="1"/>
</dbReference>
<reference evidence="3" key="1">
    <citation type="journal article" date="2009" name="Nature">
        <title>Genome sequence and analysis of the Irish potato famine pathogen Phytophthora infestans.</title>
        <authorList>
            <consortium name="The Broad Institute Genome Sequencing Platform"/>
            <person name="Haas B.J."/>
            <person name="Kamoun S."/>
            <person name="Zody M.C."/>
            <person name="Jiang R.H."/>
            <person name="Handsaker R.E."/>
            <person name="Cano L.M."/>
            <person name="Grabherr M."/>
            <person name="Kodira C.D."/>
            <person name="Raffaele S."/>
            <person name="Torto-Alalibo T."/>
            <person name="Bozkurt T.O."/>
            <person name="Ah-Fong A.M."/>
            <person name="Alvarado L."/>
            <person name="Anderson V.L."/>
            <person name="Armstrong M.R."/>
            <person name="Avrova A."/>
            <person name="Baxter L."/>
            <person name="Beynon J."/>
            <person name="Boevink P.C."/>
            <person name="Bollmann S.R."/>
            <person name="Bos J.I."/>
            <person name="Bulone V."/>
            <person name="Cai G."/>
            <person name="Cakir C."/>
            <person name="Carrington J.C."/>
            <person name="Chawner M."/>
            <person name="Conti L."/>
            <person name="Costanzo S."/>
            <person name="Ewan R."/>
            <person name="Fahlgren N."/>
            <person name="Fischbach M.A."/>
            <person name="Fugelstad J."/>
            <person name="Gilroy E.M."/>
            <person name="Gnerre S."/>
            <person name="Green P.J."/>
            <person name="Grenville-Briggs L.J."/>
            <person name="Griffith J."/>
            <person name="Grunwald N.J."/>
            <person name="Horn K."/>
            <person name="Horner N.R."/>
            <person name="Hu C.H."/>
            <person name="Huitema E."/>
            <person name="Jeong D.H."/>
            <person name="Jones A.M."/>
            <person name="Jones J.D."/>
            <person name="Jones R.W."/>
            <person name="Karlsson E.K."/>
            <person name="Kunjeti S.G."/>
            <person name="Lamour K."/>
            <person name="Liu Z."/>
            <person name="Ma L."/>
            <person name="Maclean D."/>
            <person name="Chibucos M.C."/>
            <person name="McDonald H."/>
            <person name="McWalters J."/>
            <person name="Meijer H.J."/>
            <person name="Morgan W."/>
            <person name="Morris P.F."/>
            <person name="Munro C.A."/>
            <person name="O'Neill K."/>
            <person name="Ospina-Giraldo M."/>
            <person name="Pinzon A."/>
            <person name="Pritchard L."/>
            <person name="Ramsahoye B."/>
            <person name="Ren Q."/>
            <person name="Restrepo S."/>
            <person name="Roy S."/>
            <person name="Sadanandom A."/>
            <person name="Savidor A."/>
            <person name="Schornack S."/>
            <person name="Schwartz D.C."/>
            <person name="Schumann U.D."/>
            <person name="Schwessinger B."/>
            <person name="Seyer L."/>
            <person name="Sharpe T."/>
            <person name="Silvar C."/>
            <person name="Song J."/>
            <person name="Studholme D.J."/>
            <person name="Sykes S."/>
            <person name="Thines M."/>
            <person name="van de Vondervoort P.J."/>
            <person name="Phuntumart V."/>
            <person name="Wawra S."/>
            <person name="Weide R."/>
            <person name="Win J."/>
            <person name="Young C."/>
            <person name="Zhou S."/>
            <person name="Fry W."/>
            <person name="Meyers B.C."/>
            <person name="van West P."/>
            <person name="Ristaino J."/>
            <person name="Govers F."/>
            <person name="Birch P.R."/>
            <person name="Whisson S.C."/>
            <person name="Judelson H.S."/>
            <person name="Nusbaum C."/>
        </authorList>
    </citation>
    <scope>NUCLEOTIDE SEQUENCE [LARGE SCALE GENOMIC DNA]</scope>
    <source>
        <strain evidence="3">T30-4</strain>
    </source>
</reference>
<dbReference type="KEGG" id="pif:PITG_05335"/>
<dbReference type="VEuPathDB" id="FungiDB:PITG_05335"/>